<dbReference type="InterPro" id="IPR013685">
    <property type="entry name" value="POTRA_FtsQ_type"/>
</dbReference>
<proteinExistence type="inferred from homology"/>
<dbReference type="InterPro" id="IPR045335">
    <property type="entry name" value="FtsQ_C_sf"/>
</dbReference>
<feature type="domain" description="POTRA" evidence="11">
    <location>
        <begin position="34"/>
        <end position="103"/>
    </location>
</feature>
<comment type="function">
    <text evidence="9">Essential cell division protein. May link together the upstream cell division proteins, which are predominantly cytoplasmic, with the downstream cell division proteins, which are predominantly periplasmic. May control correct divisome assembly.</text>
</comment>
<keyword evidence="4 9" id="KW-0132">Cell division</keyword>
<evidence type="ECO:0000256" key="3">
    <source>
        <dbReference type="ARBA" id="ARBA00022519"/>
    </source>
</evidence>
<dbReference type="PANTHER" id="PTHR35851">
    <property type="entry name" value="CELL DIVISION PROTEIN FTSQ"/>
    <property type="match status" value="1"/>
</dbReference>
<evidence type="ECO:0000256" key="2">
    <source>
        <dbReference type="ARBA" id="ARBA00022475"/>
    </source>
</evidence>
<dbReference type="GO" id="GO:0051301">
    <property type="term" value="P:cell division"/>
    <property type="evidence" value="ECO:0007669"/>
    <property type="project" value="UniProtKB-KW"/>
</dbReference>
<dbReference type="Gene3D" id="3.10.20.310">
    <property type="entry name" value="membrane protein fhac"/>
    <property type="match status" value="1"/>
</dbReference>
<dbReference type="InterPro" id="IPR026579">
    <property type="entry name" value="FtsQ"/>
</dbReference>
<dbReference type="Proteomes" id="UP001431217">
    <property type="component" value="Unassembled WGS sequence"/>
</dbReference>
<name>A0ABT0MI52_9GAMM</name>
<evidence type="ECO:0000256" key="10">
    <source>
        <dbReference type="SAM" id="MobiDB-lite"/>
    </source>
</evidence>
<sequence>MSAMLRFFAWALALALVALPVVAVVNGWVGAERFPLRKLRVTSQFERVDPQLLRQTVLPYAKQGFFAVQLDDAQNAVSKLPWVDRAEVRKHWPDVLEIRLIEHAPFARWGRDRLLSQQGRLLPVKGIDVPKGLPQLDGPDARTADVVALYNESRAMFASSGIGVLGIALDPRGSWSLTLDNAAQVVVGRGDEDARSRLARFSRLLPRLLEQQQKPLLRADLRYTNGFALSWGDAPPPAAAVAPSTPPTASGSGSGTPRGKT</sequence>
<accession>A0ABT0MI52</accession>
<dbReference type="Pfam" id="PF08478">
    <property type="entry name" value="POTRA_1"/>
    <property type="match status" value="1"/>
</dbReference>
<dbReference type="Gene3D" id="3.40.50.11690">
    <property type="entry name" value="Cell division protein FtsQ/DivIB"/>
    <property type="match status" value="1"/>
</dbReference>
<keyword evidence="7 9" id="KW-0472">Membrane</keyword>
<keyword evidence="5 9" id="KW-0812">Transmembrane</keyword>
<feature type="region of interest" description="Disordered" evidence="10">
    <location>
        <begin position="234"/>
        <end position="261"/>
    </location>
</feature>
<comment type="caution">
    <text evidence="12">The sequence shown here is derived from an EMBL/GenBank/DDBJ whole genome shotgun (WGS) entry which is preliminary data.</text>
</comment>
<dbReference type="InterPro" id="IPR005548">
    <property type="entry name" value="Cell_div_FtsQ/DivIB_C"/>
</dbReference>
<dbReference type="PROSITE" id="PS51779">
    <property type="entry name" value="POTRA"/>
    <property type="match status" value="1"/>
</dbReference>
<reference evidence="12 13" key="1">
    <citation type="submission" date="2022-05" db="EMBL/GenBank/DDBJ databases">
        <title>Luteimonas sp. SX5, whole genome shotgun sequencing project.</title>
        <authorList>
            <person name="Zhao G."/>
            <person name="Shen L."/>
        </authorList>
    </citation>
    <scope>NUCLEOTIDE SEQUENCE [LARGE SCALE GENOMIC DNA]</scope>
    <source>
        <strain evidence="12 13">SX5</strain>
    </source>
</reference>
<evidence type="ECO:0000256" key="1">
    <source>
        <dbReference type="ARBA" id="ARBA00004370"/>
    </source>
</evidence>
<dbReference type="EMBL" id="JAMBEP010000001">
    <property type="protein sequence ID" value="MCL1634562.1"/>
    <property type="molecule type" value="Genomic_DNA"/>
</dbReference>
<comment type="similarity">
    <text evidence="9">Belongs to the FtsQ/DivIB family. FtsQ subfamily.</text>
</comment>
<dbReference type="InterPro" id="IPR034746">
    <property type="entry name" value="POTRA"/>
</dbReference>
<comment type="subunit">
    <text evidence="9">Part of a complex composed of FtsB, FtsL and FtsQ.</text>
</comment>
<keyword evidence="6 9" id="KW-1133">Transmembrane helix</keyword>
<feature type="compositionally biased region" description="Gly residues" evidence="10">
    <location>
        <begin position="252"/>
        <end position="261"/>
    </location>
</feature>
<evidence type="ECO:0000313" key="13">
    <source>
        <dbReference type="Proteomes" id="UP001431217"/>
    </source>
</evidence>
<feature type="compositionally biased region" description="Low complexity" evidence="10">
    <location>
        <begin position="239"/>
        <end position="251"/>
    </location>
</feature>
<dbReference type="HAMAP" id="MF_00911">
    <property type="entry name" value="FtsQ_subfam"/>
    <property type="match status" value="1"/>
</dbReference>
<evidence type="ECO:0000256" key="7">
    <source>
        <dbReference type="ARBA" id="ARBA00023136"/>
    </source>
</evidence>
<evidence type="ECO:0000256" key="8">
    <source>
        <dbReference type="ARBA" id="ARBA00023306"/>
    </source>
</evidence>
<evidence type="ECO:0000256" key="4">
    <source>
        <dbReference type="ARBA" id="ARBA00022618"/>
    </source>
</evidence>
<keyword evidence="8 9" id="KW-0131">Cell cycle</keyword>
<dbReference type="Pfam" id="PF03799">
    <property type="entry name" value="FtsQ_DivIB_C"/>
    <property type="match status" value="1"/>
</dbReference>
<evidence type="ECO:0000256" key="9">
    <source>
        <dbReference type="HAMAP-Rule" id="MF_00911"/>
    </source>
</evidence>
<protein>
    <recommendedName>
        <fullName evidence="9">Cell division protein FtsQ</fullName>
    </recommendedName>
</protein>
<dbReference type="PANTHER" id="PTHR35851:SF1">
    <property type="entry name" value="CELL DIVISION PROTEIN FTSQ"/>
    <property type="match status" value="1"/>
</dbReference>
<evidence type="ECO:0000256" key="5">
    <source>
        <dbReference type="ARBA" id="ARBA00022692"/>
    </source>
</evidence>
<dbReference type="RefSeq" id="WP_249473135.1">
    <property type="nucleotide sequence ID" value="NZ_JAMBEP010000001.1"/>
</dbReference>
<evidence type="ECO:0000313" key="12">
    <source>
        <dbReference type="EMBL" id="MCL1634562.1"/>
    </source>
</evidence>
<evidence type="ECO:0000256" key="6">
    <source>
        <dbReference type="ARBA" id="ARBA00022989"/>
    </source>
</evidence>
<keyword evidence="2 9" id="KW-1003">Cell membrane</keyword>
<evidence type="ECO:0000259" key="11">
    <source>
        <dbReference type="PROSITE" id="PS51779"/>
    </source>
</evidence>
<keyword evidence="13" id="KW-1185">Reference proteome</keyword>
<organism evidence="12 13">
    <name type="scientific">Luteimonas galliterrae</name>
    <dbReference type="NCBI Taxonomy" id="2940486"/>
    <lineage>
        <taxon>Bacteria</taxon>
        <taxon>Pseudomonadati</taxon>
        <taxon>Pseudomonadota</taxon>
        <taxon>Gammaproteobacteria</taxon>
        <taxon>Lysobacterales</taxon>
        <taxon>Lysobacteraceae</taxon>
        <taxon>Luteimonas</taxon>
    </lineage>
</organism>
<gene>
    <name evidence="9" type="primary">ftsQ</name>
    <name evidence="12" type="ORF">M2650_07940</name>
</gene>
<comment type="subcellular location">
    <subcellularLocation>
        <location evidence="9">Cell inner membrane</location>
        <topology evidence="9">Single-pass type II membrane protein</topology>
    </subcellularLocation>
    <subcellularLocation>
        <location evidence="1">Membrane</location>
    </subcellularLocation>
    <text evidence="9">Localizes to the division septum.</text>
</comment>
<keyword evidence="3 9" id="KW-0997">Cell inner membrane</keyword>